<feature type="compositionally biased region" description="Polar residues" evidence="1">
    <location>
        <begin position="659"/>
        <end position="674"/>
    </location>
</feature>
<dbReference type="Proteomes" id="UP001523401">
    <property type="component" value="Unassembled WGS sequence"/>
</dbReference>
<protein>
    <submittedName>
        <fullName evidence="3">DUF4175 domain-containing protein</fullName>
    </submittedName>
</protein>
<feature type="compositionally biased region" description="Basic and acidic residues" evidence="1">
    <location>
        <begin position="715"/>
        <end position="725"/>
    </location>
</feature>
<organism evidence="3 4">
    <name type="scientific">Asaia lannensis NBRC 102526</name>
    <dbReference type="NCBI Taxonomy" id="1307926"/>
    <lineage>
        <taxon>Bacteria</taxon>
        <taxon>Pseudomonadati</taxon>
        <taxon>Pseudomonadota</taxon>
        <taxon>Alphaproteobacteria</taxon>
        <taxon>Acetobacterales</taxon>
        <taxon>Acetobacteraceae</taxon>
        <taxon>Asaia</taxon>
    </lineage>
</organism>
<feature type="region of interest" description="Disordered" evidence="1">
    <location>
        <begin position="791"/>
        <end position="906"/>
    </location>
</feature>
<keyword evidence="4" id="KW-1185">Reference proteome</keyword>
<gene>
    <name evidence="3" type="ORF">NF685_03035</name>
</gene>
<keyword evidence="2" id="KW-0812">Transmembrane</keyword>
<sequence length="906" mass="98097">MSIAPPAPAKASLPTLEMRVSRARHRARRVLWLESAWSAVQGPLALVGGYALAGLARLPQSLPDTLHAFLLAGVAGGAIALTARNLSRVHPPRMSTIDRLIERRSGLRHQPLAVLDDLPANGDETALWRVHMDRLRDSIGTLHTGLPRLSWSRKRKLGWSGFGLCLLAAVIMAGPAAPSRLEAAFLPGVDDADVPLPQIEAWVDLPSYAPGAPVFLNSHTAPPRIPQDATLTLHVSNARSAPHLLGVDTSEVTVRQLDPGSWSFVTHLAHSGTIAIRSRGRTVGEWTFDVEPDLAPEIAWSSPPHVEKDSTEIALPWRVAQAHGVTSLDAQITLKARPDLPPLALTIPLKGAPKKAEGVYDSDLTDSLWAGEEVLIRLHATSRSGRSATSKPETVRLPSRVFHDPTARALVSLRHRFGLQQETPEQTAEDLAALAQTLPDTEKGSMLALLYAAAQLNDPDAEGARDNALGLCWAVALYLEDLSSSDRETALANLEIRAAQKSVQNQIAHMRALGDAGQSEAEQQELATRIKTLREALDRRMQALMQRSMQLGTVIPDIGEAPGDGNDPVSRLMRRLQSDAAGGKGDDALKRLEDLSKMTERMRTATPQDLAQIAQQMQARARAQAQKATLHDLVRRETTLLDHVQSRLNPGQRKKREAQLNQNTPGQDVSTMSTAELLRRLGMNPPPDMDETPSGEATGNSASSGTAALSPEEAIAQHEQRRDDHAVQRALQSVARLLNDDIKSLTGKTMDGLVKADRDMKAARQALASAQDEPTEIAIRKVLKDLAETGQQMSEAQKGKAHGGGPLALLPTMGTGGHEQGGAHKRGTSQSEGDESDGQSGDKSDRDPLGRKMGKGHSGADTDGTVPDADSREKARKIERELRRRDADRTRPQSELDYLDRLLKSY</sequence>
<evidence type="ECO:0000313" key="3">
    <source>
        <dbReference type="EMBL" id="MCO6159002.1"/>
    </source>
</evidence>
<feature type="transmembrane region" description="Helical" evidence="2">
    <location>
        <begin position="31"/>
        <end position="53"/>
    </location>
</feature>
<evidence type="ECO:0000256" key="1">
    <source>
        <dbReference type="SAM" id="MobiDB-lite"/>
    </source>
</evidence>
<feature type="compositionally biased region" description="Basic and acidic residues" evidence="1">
    <location>
        <begin position="869"/>
        <end position="906"/>
    </location>
</feature>
<feature type="transmembrane region" description="Helical" evidence="2">
    <location>
        <begin position="65"/>
        <end position="83"/>
    </location>
</feature>
<evidence type="ECO:0000313" key="4">
    <source>
        <dbReference type="Proteomes" id="UP001523401"/>
    </source>
</evidence>
<comment type="caution">
    <text evidence="3">The sequence shown here is derived from an EMBL/GenBank/DDBJ whole genome shotgun (WGS) entry which is preliminary data.</text>
</comment>
<dbReference type="RefSeq" id="WP_252848550.1">
    <property type="nucleotide sequence ID" value="NZ_BAPW01000012.1"/>
</dbReference>
<dbReference type="Pfam" id="PF13779">
    <property type="entry name" value="DUF4175"/>
    <property type="match status" value="1"/>
</dbReference>
<feature type="transmembrane region" description="Helical" evidence="2">
    <location>
        <begin position="157"/>
        <end position="177"/>
    </location>
</feature>
<keyword evidence="2" id="KW-1133">Transmembrane helix</keyword>
<proteinExistence type="predicted"/>
<name>A0ABT1CDR9_9PROT</name>
<feature type="compositionally biased region" description="Basic and acidic residues" evidence="1">
    <location>
        <begin position="840"/>
        <end position="850"/>
    </location>
</feature>
<feature type="region of interest" description="Disordered" evidence="1">
    <location>
        <begin position="642"/>
        <end position="725"/>
    </location>
</feature>
<feature type="compositionally biased region" description="Low complexity" evidence="1">
    <location>
        <begin position="694"/>
        <end position="708"/>
    </location>
</feature>
<keyword evidence="2" id="KW-0472">Membrane</keyword>
<reference evidence="3 4" key="1">
    <citation type="submission" date="2022-06" db="EMBL/GenBank/DDBJ databases">
        <title>Whole-genome of Asaia lannensis strain LMG 27011T.</title>
        <authorList>
            <person name="Sombolestani A."/>
        </authorList>
    </citation>
    <scope>NUCLEOTIDE SEQUENCE [LARGE SCALE GENOMIC DNA]</scope>
    <source>
        <strain evidence="3 4">NBRC 102526</strain>
    </source>
</reference>
<accession>A0ABT1CDR9</accession>
<dbReference type="EMBL" id="JAMXQU010000002">
    <property type="protein sequence ID" value="MCO6159002.1"/>
    <property type="molecule type" value="Genomic_DNA"/>
</dbReference>
<evidence type="ECO:0000256" key="2">
    <source>
        <dbReference type="SAM" id="Phobius"/>
    </source>
</evidence>
<dbReference type="InterPro" id="IPR012683">
    <property type="entry name" value="CHP02302_TM"/>
</dbReference>